<dbReference type="Pfam" id="PF00884">
    <property type="entry name" value="Sulfatase"/>
    <property type="match status" value="1"/>
</dbReference>
<feature type="domain" description="Sulfatase N-terminal" evidence="1">
    <location>
        <begin position="59"/>
        <end position="366"/>
    </location>
</feature>
<keyword evidence="2" id="KW-0378">Hydrolase</keyword>
<organism evidence="2 3">
    <name type="scientific">Limnovirga soli</name>
    <dbReference type="NCBI Taxonomy" id="2656915"/>
    <lineage>
        <taxon>Bacteria</taxon>
        <taxon>Pseudomonadati</taxon>
        <taxon>Bacteroidota</taxon>
        <taxon>Chitinophagia</taxon>
        <taxon>Chitinophagales</taxon>
        <taxon>Chitinophagaceae</taxon>
        <taxon>Limnovirga</taxon>
    </lineage>
</organism>
<dbReference type="PANTHER" id="PTHR43751:SF3">
    <property type="entry name" value="SULFATASE N-TERMINAL DOMAIN-CONTAINING PROTEIN"/>
    <property type="match status" value="1"/>
</dbReference>
<evidence type="ECO:0000313" key="2">
    <source>
        <dbReference type="EMBL" id="NNV55184.1"/>
    </source>
</evidence>
<dbReference type="AlphaFoldDB" id="A0A8J8FF25"/>
<dbReference type="PANTHER" id="PTHR43751">
    <property type="entry name" value="SULFATASE"/>
    <property type="match status" value="1"/>
</dbReference>
<gene>
    <name evidence="2" type="ORF">GD597_06920</name>
</gene>
<dbReference type="GO" id="GO:0016787">
    <property type="term" value="F:hydrolase activity"/>
    <property type="evidence" value="ECO:0007669"/>
    <property type="project" value="UniProtKB-KW"/>
</dbReference>
<dbReference type="InterPro" id="IPR052701">
    <property type="entry name" value="GAG_Ulvan_Degrading_Sulfatases"/>
</dbReference>
<dbReference type="RefSeq" id="WP_171607111.1">
    <property type="nucleotide sequence ID" value="NZ_WHPF01000004.1"/>
</dbReference>
<dbReference type="InterPro" id="IPR000917">
    <property type="entry name" value="Sulfatase_N"/>
</dbReference>
<accession>A0A8J8FF25</accession>
<dbReference type="Proteomes" id="UP000598971">
    <property type="component" value="Unassembled WGS sequence"/>
</dbReference>
<dbReference type="Gene3D" id="3.40.720.10">
    <property type="entry name" value="Alkaline Phosphatase, subunit A"/>
    <property type="match status" value="1"/>
</dbReference>
<sequence length="469" mass="52503">MLHLNIAKVSKKSSLLTILLLTVLVAFTGCKKEFESTFKTNLPVAYMGDNVKAGITGKPNIILVLANDFGFELPTYNGGQSYSTPNLDAMAGNGMFFQQAYNHPDGSPSRIATLTGKYNFRNFLYWGYLPPDQKTLGNMLQDVGYKTCFAGKWQLDGADTRIRSAGFDQYLVYLPDGKGQRVNRYKSPQLYSNGAYLRASQVQGKYSEDLLFNFMSNFIDSSKNNSFFAVYATLLPAQPWVPTPDNPDYAAWDPANDNRLSNKTKYYPGMVNYLDKNIGKIVQKLQAAGVAQNTVILYTSATQTDSRIVSKWRGQKIQGTKTNTFKYGTNIPLLAYWPGHILPGQTSQTLIDFTDFMPTLADIAQIPVPTTYGTLDGTSFYDNMLGITGKNRDWVFCQWDNNPIDNVPVERYINDAELKLYDTVGVGNGKFYNIAVDPYEKSPIPDSQLTPTQLARKAYFRSVLDTLHK</sequence>
<dbReference type="SUPFAM" id="SSF53649">
    <property type="entry name" value="Alkaline phosphatase-like"/>
    <property type="match status" value="1"/>
</dbReference>
<keyword evidence="3" id="KW-1185">Reference proteome</keyword>
<evidence type="ECO:0000313" key="3">
    <source>
        <dbReference type="Proteomes" id="UP000598971"/>
    </source>
</evidence>
<dbReference type="EMBL" id="WHPF01000004">
    <property type="protein sequence ID" value="NNV55184.1"/>
    <property type="molecule type" value="Genomic_DNA"/>
</dbReference>
<protein>
    <submittedName>
        <fullName evidence="2">Sulfatase-like hydrolase/transferase</fullName>
    </submittedName>
</protein>
<name>A0A8J8FF25_9BACT</name>
<comment type="caution">
    <text evidence="2">The sequence shown here is derived from an EMBL/GenBank/DDBJ whole genome shotgun (WGS) entry which is preliminary data.</text>
</comment>
<evidence type="ECO:0000259" key="1">
    <source>
        <dbReference type="Pfam" id="PF00884"/>
    </source>
</evidence>
<dbReference type="InterPro" id="IPR017850">
    <property type="entry name" value="Alkaline_phosphatase_core_sf"/>
</dbReference>
<proteinExistence type="predicted"/>
<reference evidence="2" key="1">
    <citation type="submission" date="2019-10" db="EMBL/GenBank/DDBJ databases">
        <title>Draft genome sequence of Panacibacter sp. KCS-6.</title>
        <authorList>
            <person name="Yim K.J."/>
        </authorList>
    </citation>
    <scope>NUCLEOTIDE SEQUENCE</scope>
    <source>
        <strain evidence="2">KCS-6</strain>
    </source>
</reference>